<dbReference type="AlphaFoldDB" id="A0A2P6QC47"/>
<name>A0A2P6QC47_ROSCH</name>
<evidence type="ECO:0000313" key="8">
    <source>
        <dbReference type="Proteomes" id="UP000238479"/>
    </source>
</evidence>
<dbReference type="Proteomes" id="UP000238479">
    <property type="component" value="Chromosome 5"/>
</dbReference>
<comment type="similarity">
    <text evidence="1">Belongs to the replication factor A protein 1 family.</text>
</comment>
<dbReference type="InterPro" id="IPR004365">
    <property type="entry name" value="NA-bd_OB_tRNA"/>
</dbReference>
<evidence type="ECO:0000256" key="1">
    <source>
        <dbReference type="ARBA" id="ARBA00005690"/>
    </source>
</evidence>
<sequence length="63" mass="7283">MRTYTNARGQGHVFNAELTDEDRTEIQAAMFNEAVRKFFEKFQLGKVYYISKGALTLMKSAMK</sequence>
<dbReference type="STRING" id="74649.A0A2P6QC47"/>
<keyword evidence="8" id="KW-1185">Reference proteome</keyword>
<keyword evidence="4" id="KW-0862">Zinc</keyword>
<dbReference type="FunFam" id="2.40.50.140:FF:000041">
    <property type="entry name" value="Replication protein A subunit"/>
    <property type="match status" value="1"/>
</dbReference>
<evidence type="ECO:0000256" key="4">
    <source>
        <dbReference type="ARBA" id="ARBA00022833"/>
    </source>
</evidence>
<keyword evidence="5" id="KW-0238">DNA-binding</keyword>
<feature type="domain" description="OB" evidence="6">
    <location>
        <begin position="6"/>
        <end position="55"/>
    </location>
</feature>
<dbReference type="Gramene" id="PRQ31756">
    <property type="protein sequence ID" value="PRQ31756"/>
    <property type="gene ID" value="RchiOBHm_Chr5g0038981"/>
</dbReference>
<evidence type="ECO:0000256" key="2">
    <source>
        <dbReference type="ARBA" id="ARBA00022723"/>
    </source>
</evidence>
<protein>
    <submittedName>
        <fullName evidence="7">Putative nucleic acid-binding protein</fullName>
    </submittedName>
</protein>
<evidence type="ECO:0000259" key="6">
    <source>
        <dbReference type="Pfam" id="PF01336"/>
    </source>
</evidence>
<proteinExistence type="inferred from homology"/>
<accession>A0A2P6QC47</accession>
<evidence type="ECO:0000313" key="7">
    <source>
        <dbReference type="EMBL" id="PRQ31756.1"/>
    </source>
</evidence>
<dbReference type="GO" id="GO:0008270">
    <property type="term" value="F:zinc ion binding"/>
    <property type="evidence" value="ECO:0007669"/>
    <property type="project" value="UniProtKB-KW"/>
</dbReference>
<dbReference type="EMBL" id="PDCK01000043">
    <property type="protein sequence ID" value="PRQ31756.1"/>
    <property type="molecule type" value="Genomic_DNA"/>
</dbReference>
<keyword evidence="3" id="KW-0863">Zinc-finger</keyword>
<evidence type="ECO:0000256" key="5">
    <source>
        <dbReference type="ARBA" id="ARBA00023125"/>
    </source>
</evidence>
<dbReference type="SUPFAM" id="SSF50249">
    <property type="entry name" value="Nucleic acid-binding proteins"/>
    <property type="match status" value="1"/>
</dbReference>
<reference evidence="7 8" key="1">
    <citation type="journal article" date="2018" name="Nat. Genet.">
        <title>The Rosa genome provides new insights in the design of modern roses.</title>
        <authorList>
            <person name="Bendahmane M."/>
        </authorList>
    </citation>
    <scope>NUCLEOTIDE SEQUENCE [LARGE SCALE GENOMIC DNA]</scope>
    <source>
        <strain evidence="8">cv. Old Blush</strain>
    </source>
</reference>
<dbReference type="Pfam" id="PF01336">
    <property type="entry name" value="tRNA_anti-codon"/>
    <property type="match status" value="1"/>
</dbReference>
<dbReference type="GO" id="GO:0003677">
    <property type="term" value="F:DNA binding"/>
    <property type="evidence" value="ECO:0007669"/>
    <property type="project" value="UniProtKB-KW"/>
</dbReference>
<keyword evidence="2" id="KW-0479">Metal-binding</keyword>
<comment type="caution">
    <text evidence="7">The sequence shown here is derived from an EMBL/GenBank/DDBJ whole genome shotgun (WGS) entry which is preliminary data.</text>
</comment>
<evidence type="ECO:0000256" key="3">
    <source>
        <dbReference type="ARBA" id="ARBA00022771"/>
    </source>
</evidence>
<dbReference type="Gene3D" id="2.40.50.140">
    <property type="entry name" value="Nucleic acid-binding proteins"/>
    <property type="match status" value="1"/>
</dbReference>
<organism evidence="7 8">
    <name type="scientific">Rosa chinensis</name>
    <name type="common">China rose</name>
    <dbReference type="NCBI Taxonomy" id="74649"/>
    <lineage>
        <taxon>Eukaryota</taxon>
        <taxon>Viridiplantae</taxon>
        <taxon>Streptophyta</taxon>
        <taxon>Embryophyta</taxon>
        <taxon>Tracheophyta</taxon>
        <taxon>Spermatophyta</taxon>
        <taxon>Magnoliopsida</taxon>
        <taxon>eudicotyledons</taxon>
        <taxon>Gunneridae</taxon>
        <taxon>Pentapetalae</taxon>
        <taxon>rosids</taxon>
        <taxon>fabids</taxon>
        <taxon>Rosales</taxon>
        <taxon>Rosaceae</taxon>
        <taxon>Rosoideae</taxon>
        <taxon>Rosoideae incertae sedis</taxon>
        <taxon>Rosa</taxon>
    </lineage>
</organism>
<gene>
    <name evidence="7" type="ORF">RchiOBHm_Chr5g0038981</name>
</gene>
<dbReference type="InterPro" id="IPR012340">
    <property type="entry name" value="NA-bd_OB-fold"/>
</dbReference>